<dbReference type="EMBL" id="LN877947">
    <property type="protein sequence ID" value="CUV04083.1"/>
    <property type="molecule type" value="Genomic_DNA"/>
</dbReference>
<dbReference type="AlphaFoldDB" id="A0A0S4TCN4"/>
<dbReference type="EMBL" id="JTAI01000044">
    <property type="protein sequence ID" value="PPS97135.1"/>
    <property type="molecule type" value="Genomic_DNA"/>
</dbReference>
<evidence type="ECO:0000313" key="2">
    <source>
        <dbReference type="EMBL" id="PPS97135.1"/>
    </source>
</evidence>
<reference evidence="1" key="2">
    <citation type="submission" date="2015-08" db="EMBL/GenBank/DDBJ databases">
        <authorList>
            <person name="Babu N.S."/>
            <person name="Beckwith C.J."/>
            <person name="Beseler K.G."/>
            <person name="Brison A."/>
            <person name="Carone J.V."/>
            <person name="Caskin T.P."/>
            <person name="Diamond M."/>
            <person name="Durham M.E."/>
            <person name="Foxe J.M."/>
            <person name="Go M."/>
            <person name="Henderson B.A."/>
            <person name="Jones I.B."/>
            <person name="McGettigan J.A."/>
            <person name="Micheletti S.J."/>
            <person name="Nasrallah M.E."/>
            <person name="Ortiz D."/>
            <person name="Piller C.R."/>
            <person name="Privatt S.R."/>
            <person name="Schneider S.L."/>
            <person name="Sharp S."/>
            <person name="Smith T.C."/>
            <person name="Stanton J.D."/>
            <person name="Ullery H.E."/>
            <person name="Wilson R.J."/>
            <person name="Serrano M.G."/>
            <person name="Buck G."/>
            <person name="Lee V."/>
            <person name="Wang Y."/>
            <person name="Carvalho R."/>
            <person name="Voegtly L."/>
            <person name="Shi R."/>
            <person name="Duckworth R."/>
            <person name="Johnson A."/>
            <person name="Loviza R."/>
            <person name="Walstead R."/>
            <person name="Shah Z."/>
            <person name="Kiflezghi M."/>
            <person name="Wade K."/>
            <person name="Ball S.L."/>
            <person name="Bradley K.W."/>
            <person name="Asai D.J."/>
            <person name="Bowman C.A."/>
            <person name="Russell D.A."/>
            <person name="Pope W.H."/>
            <person name="Jacobs-Sera D."/>
            <person name="Hendrix R.W."/>
            <person name="Hatfull G.F."/>
        </authorList>
    </citation>
    <scope>NUCLEOTIDE SEQUENCE [LARGE SCALE GENOMIC DNA]</scope>
</reference>
<dbReference type="VEuPathDB" id="CryptoDB:GY17_00001145"/>
<keyword evidence="3" id="KW-1185">Reference proteome</keyword>
<evidence type="ECO:0000313" key="3">
    <source>
        <dbReference type="Proteomes" id="UP001429100"/>
    </source>
</evidence>
<sequence>MEEIVDLIFGNNYDYELPELLSYVNRYLNVNTHSIKLLEKKLLIDYEIFISINSQHDENNDIRYEHEDGFDILRTNNKKRIVEKYQEISIKEISRLFSIKDNGVIKFVLSNLNCLYLLLRLLILLISDVVKLSHPFEEDFGDYIRQMYSFIDALLNVKKAIHDTEQDKEVMHKGKYIQEFSAAISKLIELTTSIFLSLQESTDEMVKMTLEFFKSTKLLVDRLDKNTQEDINKELVESSIEIYSKSAKVYCIENLNLNINLVLPIAEEFILQENDYSIVLTEILVAKQLFLIENLLYNFYLDNNSGNDQIVIKEEQYIRIGLTIKFLHLTLKLILSSKRILGKLIEKEVLTDIIEYVILIRILGVESSSKRAFGSKLNNNKITTEYIKNRENNIFKDKDCCYTKLMISNEGYSVEILQKLFVTFPLLFSTSKESTFKIINHIHKILHLQSEIYDFSYFSLLFPVLCETCCTMHADRNMQLILISEILELFQTTADIMDRSFKQSEKHLSTYLSQNMELVSIIHITSFTYLLLLDIHFLANQESVKSDNSEGNLHVNACKAGKFLSSFLIWCSKYEENYILYYTAYCITSNIKGIIEEGLFKNDGWITDAVKYLFFIMTQYCLSISNNTEAGYLKSNDNGEASSDERSELLINFLRGSVLSNKQIYCFICASNIINALSEIQEDLVHSYFQSKIKEFNQVLSNIVEEFSENKKIRCSHFVNFSHIKNIFMFLPYKFLTKMKKSIDLIFKNVSLLISNFEFGSKESIPTIPCIDLEIFLYNSVSALYFILTIKSIFHYNIVQVENQLDSEEEEEGEENESGNTSCFAFKLFSKEIEKADTYFNKVLEFYEKKEIYNSQYKESFSMFIIILEYMASIESKLNFSEKKVQKHLKSFNQSNLTNFYKNIHLNDNSHNVASERCKNIPYHDILALIRFGMVNNGLNKHSFKYNDIASSLKSLKGFTSK</sequence>
<accession>A0A0S4TCN4</accession>
<reference evidence="2 3" key="1">
    <citation type="submission" date="2014-11" db="EMBL/GenBank/DDBJ databases">
        <title>Comparative genomic analysis of Cryptosporidium hominis reveals occurrence of genetic recombination in virulent subtypes.</title>
        <authorList>
            <person name="Guo Y."/>
            <person name="Tang K."/>
            <person name="Frace M."/>
            <person name="Li N."/>
            <person name="Roellig D.M."/>
            <person name="Sammons S."/>
            <person name="Knipe K."/>
            <person name="Rowe L."/>
            <person name="Feng Y."/>
            <person name="Xiao L."/>
        </authorList>
    </citation>
    <scope>NUCLEOTIDE SEQUENCE [LARGE SCALE GENOMIC DNA]</scope>
    <source>
        <strain evidence="2">30976</strain>
    </source>
</reference>
<proteinExistence type="predicted"/>
<dbReference type="OrthoDB" id="340377at2759"/>
<name>A0A0S4TCN4_CRYHO</name>
<dbReference type="Proteomes" id="UP000199752">
    <property type="component" value="Chromosome 1"/>
</dbReference>
<dbReference type="VEuPathDB" id="CryptoDB:Chro.10162"/>
<organism evidence="1">
    <name type="scientific">Cryptosporidium hominis</name>
    <dbReference type="NCBI Taxonomy" id="237895"/>
    <lineage>
        <taxon>Eukaryota</taxon>
        <taxon>Sar</taxon>
        <taxon>Alveolata</taxon>
        <taxon>Apicomplexa</taxon>
        <taxon>Conoidasida</taxon>
        <taxon>Coccidia</taxon>
        <taxon>Eucoccidiorida</taxon>
        <taxon>Eimeriorina</taxon>
        <taxon>Cryptosporidiidae</taxon>
        <taxon>Cryptosporidium</taxon>
    </lineage>
</organism>
<protein>
    <submittedName>
        <fullName evidence="1">Uncharacterized protein</fullName>
    </submittedName>
</protein>
<dbReference type="VEuPathDB" id="CryptoDB:CHUDEA1_1400"/>
<evidence type="ECO:0000313" key="1">
    <source>
        <dbReference type="EMBL" id="CUV04083.1"/>
    </source>
</evidence>
<reference evidence="2 3" key="3">
    <citation type="submission" date="2017-10" db="EMBL/GenBank/DDBJ databases">
        <title>Consistent, comparative and evidence-based genome annotation and re-annotation for the closely-related species, Cryptosporidium parvum, C. hominis and C. tyzzeri.</title>
        <authorList>
            <person name="Baptista R.P."/>
            <person name="Li Y."/>
            <person name="Sateriale A."/>
            <person name="Striepen B."/>
            <person name="Kissinger J.C."/>
        </authorList>
    </citation>
    <scope>NUCLEOTIDE SEQUENCE [LARGE SCALE GENOMIC DNA]</scope>
    <source>
        <strain evidence="2">30976</strain>
    </source>
</reference>
<dbReference type="Proteomes" id="UP001429100">
    <property type="component" value="Unassembled WGS sequence"/>
</dbReference>
<gene>
    <name evidence="1" type="ORF">CHUDEA1_1400</name>
    <name evidence="2" type="ORF">GY17_00001145</name>
</gene>
<dbReference type="VEuPathDB" id="CryptoDB:ChTU502y2012_411g0120"/>